<dbReference type="GO" id="GO:0005886">
    <property type="term" value="C:plasma membrane"/>
    <property type="evidence" value="ECO:0007669"/>
    <property type="project" value="TreeGrafter"/>
</dbReference>
<keyword evidence="6" id="KW-0472">Membrane</keyword>
<dbReference type="PANTHER" id="PTHR27002">
    <property type="entry name" value="RECEPTOR-LIKE SERINE/THREONINE-PROTEIN KINASE SD1-8"/>
    <property type="match status" value="1"/>
</dbReference>
<gene>
    <name evidence="9" type="ORF">L1049_027337</name>
</gene>
<dbReference type="GO" id="GO:0004674">
    <property type="term" value="F:protein serine/threonine kinase activity"/>
    <property type="evidence" value="ECO:0007669"/>
    <property type="project" value="UniProtKB-KW"/>
</dbReference>
<keyword evidence="6" id="KW-0812">Transmembrane</keyword>
<name>A0AAP0N8M2_LIQFO</name>
<dbReference type="SUPFAM" id="SSF56112">
    <property type="entry name" value="Protein kinase-like (PK-like)"/>
    <property type="match status" value="1"/>
</dbReference>
<keyword evidence="3" id="KW-0547">Nucleotide-binding</keyword>
<dbReference type="Pfam" id="PF07714">
    <property type="entry name" value="PK_Tyr_Ser-Thr"/>
    <property type="match status" value="1"/>
</dbReference>
<protein>
    <recommendedName>
        <fullName evidence="8">Protein kinase domain-containing protein</fullName>
    </recommendedName>
</protein>
<dbReference type="Gene3D" id="1.10.510.10">
    <property type="entry name" value="Transferase(Phosphotransferase) domain 1"/>
    <property type="match status" value="1"/>
</dbReference>
<proteinExistence type="predicted"/>
<organism evidence="9 10">
    <name type="scientific">Liquidambar formosana</name>
    <name type="common">Formosan gum</name>
    <dbReference type="NCBI Taxonomy" id="63359"/>
    <lineage>
        <taxon>Eukaryota</taxon>
        <taxon>Viridiplantae</taxon>
        <taxon>Streptophyta</taxon>
        <taxon>Embryophyta</taxon>
        <taxon>Tracheophyta</taxon>
        <taxon>Spermatophyta</taxon>
        <taxon>Magnoliopsida</taxon>
        <taxon>eudicotyledons</taxon>
        <taxon>Gunneridae</taxon>
        <taxon>Pentapetalae</taxon>
        <taxon>Saxifragales</taxon>
        <taxon>Altingiaceae</taxon>
        <taxon>Liquidambar</taxon>
    </lineage>
</organism>
<keyword evidence="6" id="KW-1133">Transmembrane helix</keyword>
<feature type="transmembrane region" description="Helical" evidence="6">
    <location>
        <begin position="86"/>
        <end position="104"/>
    </location>
</feature>
<evidence type="ECO:0000313" key="10">
    <source>
        <dbReference type="Proteomes" id="UP001415857"/>
    </source>
</evidence>
<dbReference type="AlphaFoldDB" id="A0AAP0N8M2"/>
<dbReference type="FunFam" id="1.10.510.10:FF:001964">
    <property type="entry name" value="Uncharacterized protein"/>
    <property type="match status" value="1"/>
</dbReference>
<evidence type="ECO:0000256" key="3">
    <source>
        <dbReference type="ARBA" id="ARBA00022741"/>
    </source>
</evidence>
<feature type="domain" description="Protein kinase" evidence="8">
    <location>
        <begin position="201"/>
        <end position="477"/>
    </location>
</feature>
<sequence length="515" mass="58907">MAEANFLALSNFFESLLFAVSTLTPRSYTPLIPPSRVLIVKPTTLTSTLEVLAIDEGEGAPRRVRIPDLVRAGVCCRWWFRGERRWVGLLFIIIIIIWVVTLKGNSEIHPDLRLSKSKPAELAQKDVEDRLYKRRLVVIVVLPVAMVIFVLGFVMRYLRRRMPKSILGIIFFSHLNSFLNCNAPNLEVFSFVDIVAATNNFSIENKVGEGGYGPVYKGELPNEQEIAVKRLSKMSKQGLEEFKNEVKLTAKLQHVNLVRLLGFCTQREEKMLIYEYMPNKSLDFYLFDLDKRLLLDWKKRVQIIEGVTQGLLYLQEYSRLTILHRDLKASNILLDNEMRPKISDLGMARIFDEREPNSKRIVGTYGYVPPECVKEGAYSMKSDVYSFGVLLLQIISGKKNTLYGSNKNMTLLEYGYELWKDGKGMELMDPSLDDASSSCKLMTCMQVALLCVQERPADRPFMLEVYSMLKNETSAFAMPKRPAFSLNRDEDEEKNPTLRLADCSNDATISQMLPR</sequence>
<feature type="signal peptide" evidence="7">
    <location>
        <begin position="1"/>
        <end position="19"/>
    </location>
</feature>
<evidence type="ECO:0000256" key="6">
    <source>
        <dbReference type="SAM" id="Phobius"/>
    </source>
</evidence>
<evidence type="ECO:0000256" key="2">
    <source>
        <dbReference type="ARBA" id="ARBA00022679"/>
    </source>
</evidence>
<evidence type="ECO:0000256" key="7">
    <source>
        <dbReference type="SAM" id="SignalP"/>
    </source>
</evidence>
<keyword evidence="10" id="KW-1185">Reference proteome</keyword>
<dbReference type="EMBL" id="JBBPBK010000098">
    <property type="protein sequence ID" value="KAK9266599.1"/>
    <property type="molecule type" value="Genomic_DNA"/>
</dbReference>
<reference evidence="9 10" key="1">
    <citation type="journal article" date="2024" name="Plant J.">
        <title>Genome sequences and population genomics reveal climatic adaptation and genomic divergence between two closely related sweetgum species.</title>
        <authorList>
            <person name="Xu W.Q."/>
            <person name="Ren C.Q."/>
            <person name="Zhang X.Y."/>
            <person name="Comes H.P."/>
            <person name="Liu X.H."/>
            <person name="Li Y.G."/>
            <person name="Kettle C.J."/>
            <person name="Jalonen R."/>
            <person name="Gaisberger H."/>
            <person name="Ma Y.Z."/>
            <person name="Qiu Y.X."/>
        </authorList>
    </citation>
    <scope>NUCLEOTIDE SEQUENCE [LARGE SCALE GENOMIC DNA]</scope>
    <source>
        <strain evidence="9">Hangzhou</strain>
    </source>
</reference>
<dbReference type="GO" id="GO:0005524">
    <property type="term" value="F:ATP binding"/>
    <property type="evidence" value="ECO:0007669"/>
    <property type="project" value="UniProtKB-KW"/>
</dbReference>
<evidence type="ECO:0000259" key="8">
    <source>
        <dbReference type="PROSITE" id="PS50011"/>
    </source>
</evidence>
<evidence type="ECO:0000256" key="4">
    <source>
        <dbReference type="ARBA" id="ARBA00022777"/>
    </source>
</evidence>
<dbReference type="Gene3D" id="3.30.200.20">
    <property type="entry name" value="Phosphorylase Kinase, domain 1"/>
    <property type="match status" value="1"/>
</dbReference>
<dbReference type="SMART" id="SM00220">
    <property type="entry name" value="S_TKc"/>
    <property type="match status" value="1"/>
</dbReference>
<evidence type="ECO:0000256" key="1">
    <source>
        <dbReference type="ARBA" id="ARBA00022527"/>
    </source>
</evidence>
<keyword evidence="7" id="KW-0732">Signal</keyword>
<dbReference type="InterPro" id="IPR011009">
    <property type="entry name" value="Kinase-like_dom_sf"/>
</dbReference>
<feature type="transmembrane region" description="Helical" evidence="6">
    <location>
        <begin position="136"/>
        <end position="158"/>
    </location>
</feature>
<evidence type="ECO:0000313" key="9">
    <source>
        <dbReference type="EMBL" id="KAK9266599.1"/>
    </source>
</evidence>
<keyword evidence="1" id="KW-0723">Serine/threonine-protein kinase</keyword>
<feature type="chain" id="PRO_5042992558" description="Protein kinase domain-containing protein" evidence="7">
    <location>
        <begin position="20"/>
        <end position="515"/>
    </location>
</feature>
<evidence type="ECO:0000256" key="5">
    <source>
        <dbReference type="ARBA" id="ARBA00022840"/>
    </source>
</evidence>
<dbReference type="InterPro" id="IPR001245">
    <property type="entry name" value="Ser-Thr/Tyr_kinase_cat_dom"/>
</dbReference>
<keyword evidence="4" id="KW-0418">Kinase</keyword>
<dbReference type="PANTHER" id="PTHR27002:SF1038">
    <property type="entry name" value="G-TYPE LECTIN S-RECEPTOR-LIKE SERINE_THREONINE-PROTEIN KINASE CES101"/>
    <property type="match status" value="1"/>
</dbReference>
<dbReference type="PROSITE" id="PS50011">
    <property type="entry name" value="PROTEIN_KINASE_DOM"/>
    <property type="match status" value="1"/>
</dbReference>
<comment type="caution">
    <text evidence="9">The sequence shown here is derived from an EMBL/GenBank/DDBJ whole genome shotgun (WGS) entry which is preliminary data.</text>
</comment>
<accession>A0AAP0N8M2</accession>
<keyword evidence="5" id="KW-0067">ATP-binding</keyword>
<dbReference type="InterPro" id="IPR000719">
    <property type="entry name" value="Prot_kinase_dom"/>
</dbReference>
<keyword evidence="2" id="KW-0808">Transferase</keyword>
<dbReference type="InterPro" id="IPR008271">
    <property type="entry name" value="Ser/Thr_kinase_AS"/>
</dbReference>
<dbReference type="FunFam" id="3.30.200.20:FF:000951">
    <property type="entry name" value="Uncharacterized protein"/>
    <property type="match status" value="1"/>
</dbReference>
<dbReference type="Proteomes" id="UP001415857">
    <property type="component" value="Unassembled WGS sequence"/>
</dbReference>
<dbReference type="PROSITE" id="PS00108">
    <property type="entry name" value="PROTEIN_KINASE_ST"/>
    <property type="match status" value="1"/>
</dbReference>